<evidence type="ECO:0000313" key="3">
    <source>
        <dbReference type="EMBL" id="ETW98049.1"/>
    </source>
</evidence>
<protein>
    <submittedName>
        <fullName evidence="3">Plasmid stabilization protein</fullName>
    </submittedName>
</protein>
<dbReference type="InterPro" id="IPR035093">
    <property type="entry name" value="RelE/ParE_toxin_dom_sf"/>
</dbReference>
<dbReference type="Pfam" id="PF05016">
    <property type="entry name" value="ParE_toxin"/>
    <property type="match status" value="1"/>
</dbReference>
<keyword evidence="2" id="KW-1277">Toxin-antitoxin system</keyword>
<evidence type="ECO:0000256" key="1">
    <source>
        <dbReference type="ARBA" id="ARBA00006226"/>
    </source>
</evidence>
<dbReference type="InterPro" id="IPR051803">
    <property type="entry name" value="TA_system_RelE-like_toxin"/>
</dbReference>
<evidence type="ECO:0000256" key="2">
    <source>
        <dbReference type="ARBA" id="ARBA00022649"/>
    </source>
</evidence>
<dbReference type="PANTHER" id="PTHR33755:SF7">
    <property type="entry name" value="TOXIN MODULE OF TOXIN-ANTITOXIN SYSTEM RELE_STBE FAMILY"/>
    <property type="match status" value="1"/>
</dbReference>
<dbReference type="InterPro" id="IPR007712">
    <property type="entry name" value="RelE/ParE_toxin"/>
</dbReference>
<reference evidence="3 4" key="1">
    <citation type="journal article" date="2014" name="Nature">
        <title>An environmental bacterial taxon with a large and distinct metabolic repertoire.</title>
        <authorList>
            <person name="Wilson M.C."/>
            <person name="Mori T."/>
            <person name="Ruckert C."/>
            <person name="Uria A.R."/>
            <person name="Helf M.J."/>
            <person name="Takada K."/>
            <person name="Gernert C."/>
            <person name="Steffens U.A."/>
            <person name="Heycke N."/>
            <person name="Schmitt S."/>
            <person name="Rinke C."/>
            <person name="Helfrich E.J."/>
            <person name="Brachmann A.O."/>
            <person name="Gurgui C."/>
            <person name="Wakimoto T."/>
            <person name="Kracht M."/>
            <person name="Crusemann M."/>
            <person name="Hentschel U."/>
            <person name="Abe I."/>
            <person name="Matsunaga S."/>
            <person name="Kalinowski J."/>
            <person name="Takeyama H."/>
            <person name="Piel J."/>
        </authorList>
    </citation>
    <scope>NUCLEOTIDE SEQUENCE [LARGE SCALE GENOMIC DNA]</scope>
    <source>
        <strain evidence="4">TSY2</strain>
    </source>
</reference>
<comment type="similarity">
    <text evidence="1">Belongs to the RelE toxin family.</text>
</comment>
<gene>
    <name evidence="3" type="ORF">ETSY2_43440</name>
</gene>
<organism evidence="3 4">
    <name type="scientific">Candidatus Entotheonella gemina</name>
    <dbReference type="NCBI Taxonomy" id="1429439"/>
    <lineage>
        <taxon>Bacteria</taxon>
        <taxon>Pseudomonadati</taxon>
        <taxon>Nitrospinota/Tectimicrobiota group</taxon>
        <taxon>Candidatus Tectimicrobiota</taxon>
        <taxon>Candidatus Entotheonellia</taxon>
        <taxon>Candidatus Entotheonellales</taxon>
        <taxon>Candidatus Entotheonellaceae</taxon>
        <taxon>Candidatus Entotheonella</taxon>
    </lineage>
</organism>
<comment type="caution">
    <text evidence="3">The sequence shown here is derived from an EMBL/GenBank/DDBJ whole genome shotgun (WGS) entry which is preliminary data.</text>
</comment>
<proteinExistence type="inferred from homology"/>
<dbReference type="AlphaFoldDB" id="W4LJF6"/>
<name>W4LJF6_9BACT</name>
<dbReference type="PANTHER" id="PTHR33755">
    <property type="entry name" value="TOXIN PARE1-RELATED"/>
    <property type="match status" value="1"/>
</dbReference>
<evidence type="ECO:0000313" key="4">
    <source>
        <dbReference type="Proteomes" id="UP000019140"/>
    </source>
</evidence>
<accession>W4LJF6</accession>
<keyword evidence="4" id="KW-1185">Reference proteome</keyword>
<dbReference type="HOGENOM" id="CLU_147162_13_0_7"/>
<dbReference type="Gene3D" id="3.30.2310.20">
    <property type="entry name" value="RelE-like"/>
    <property type="match status" value="1"/>
</dbReference>
<dbReference type="EMBL" id="AZHX01001985">
    <property type="protein sequence ID" value="ETW98049.1"/>
    <property type="molecule type" value="Genomic_DNA"/>
</dbReference>
<dbReference type="Proteomes" id="UP000019140">
    <property type="component" value="Unassembled WGS sequence"/>
</dbReference>
<sequence>MWLPEALDDLERLFEFLLERDPAAAERAIRSIESGAESLTALPERGRPMGDETGRRELLIPFGAGAYVVRYRLHREDVVIIRVWHSREQNLSEGQSFSL</sequence>